<protein>
    <submittedName>
        <fullName evidence="1">Uncharacterized protein</fullName>
    </submittedName>
</protein>
<dbReference type="EMBL" id="CAJGYO010000018">
    <property type="protein sequence ID" value="CAD6338106.1"/>
    <property type="molecule type" value="Genomic_DNA"/>
</dbReference>
<keyword evidence="2" id="KW-1185">Reference proteome</keyword>
<dbReference type="AlphaFoldDB" id="A0A811SAQ4"/>
<reference evidence="1" key="1">
    <citation type="submission" date="2020-10" db="EMBL/GenBank/DDBJ databases">
        <authorList>
            <person name="Han B."/>
            <person name="Lu T."/>
            <person name="Zhao Q."/>
            <person name="Huang X."/>
            <person name="Zhao Y."/>
        </authorList>
    </citation>
    <scope>NUCLEOTIDE SEQUENCE</scope>
</reference>
<evidence type="ECO:0000313" key="2">
    <source>
        <dbReference type="Proteomes" id="UP000604825"/>
    </source>
</evidence>
<comment type="caution">
    <text evidence="1">The sequence shown here is derived from an EMBL/GenBank/DDBJ whole genome shotgun (WGS) entry which is preliminary data.</text>
</comment>
<accession>A0A811SAQ4</accession>
<name>A0A811SAQ4_9POAL</name>
<organism evidence="1 2">
    <name type="scientific">Miscanthus lutarioriparius</name>
    <dbReference type="NCBI Taxonomy" id="422564"/>
    <lineage>
        <taxon>Eukaryota</taxon>
        <taxon>Viridiplantae</taxon>
        <taxon>Streptophyta</taxon>
        <taxon>Embryophyta</taxon>
        <taxon>Tracheophyta</taxon>
        <taxon>Spermatophyta</taxon>
        <taxon>Magnoliopsida</taxon>
        <taxon>Liliopsida</taxon>
        <taxon>Poales</taxon>
        <taxon>Poaceae</taxon>
        <taxon>PACMAD clade</taxon>
        <taxon>Panicoideae</taxon>
        <taxon>Andropogonodae</taxon>
        <taxon>Andropogoneae</taxon>
        <taxon>Saccharinae</taxon>
        <taxon>Miscanthus</taxon>
    </lineage>
</organism>
<gene>
    <name evidence="1" type="ORF">NCGR_LOCUS62204</name>
</gene>
<proteinExistence type="predicted"/>
<sequence>MAVAALLSTSRAAEGGQHGPDHCGVHLAHLWRSSDVPSPLRGGIFGSVGRSHRCASGHPKISDGGVCGPARLALASDDTLPLDRGGRVLGRVSELGWLLNLVSKGVLILQVETEESVLTFMVFSDKK</sequence>
<dbReference type="Proteomes" id="UP000604825">
    <property type="component" value="Unassembled WGS sequence"/>
</dbReference>
<evidence type="ECO:0000313" key="1">
    <source>
        <dbReference type="EMBL" id="CAD6338106.1"/>
    </source>
</evidence>